<evidence type="ECO:0000256" key="8">
    <source>
        <dbReference type="ARBA" id="ARBA00023136"/>
    </source>
</evidence>
<organism evidence="12 13">
    <name type="scientific">Paraburkholderia dioscoreae</name>
    <dbReference type="NCBI Taxonomy" id="2604047"/>
    <lineage>
        <taxon>Bacteria</taxon>
        <taxon>Pseudomonadati</taxon>
        <taxon>Pseudomonadota</taxon>
        <taxon>Betaproteobacteria</taxon>
        <taxon>Burkholderiales</taxon>
        <taxon>Burkholderiaceae</taxon>
        <taxon>Paraburkholderia</taxon>
    </lineage>
</organism>
<comment type="subcellular location">
    <subcellularLocation>
        <location evidence="1">Cell membrane</location>
        <topology evidence="1">Multi-pass membrane protein</topology>
    </subcellularLocation>
</comment>
<sequence length="323" mass="33650">MNQSIFPRISMDTSTRALLIVLTILIAVGGMVHDQFLSPRYLLLQLQSGALLGIIAAGAMLVILVGHIDLSVPWTLSVSAIVSTAVMQAGGGSEWVELSPLAGLVAGAAIGILNGFGVAYLRIPSLIWTLAINAILLGASAFYAGNAVVASQPSHLMTMLGSGKLFNLVPNSVLLWIVFSVGLMWLLRRTVIGRYIYLVGSREKAAYLSGIDTRRVVLGAFVLSGVCSAIAGMLLAGYAGQAYQRMGDPYLLPGIAAVVVGGTSILGGKGTYGGTIAGVLVITLISSMLSLMHVPEAIKQICYGVLIVGMVSLYSIRQTTAAA</sequence>
<gene>
    <name evidence="12" type="ORF">PDMSB3_1049</name>
</gene>
<dbReference type="PANTHER" id="PTHR32196">
    <property type="entry name" value="ABC TRANSPORTER PERMEASE PROTEIN YPHD-RELATED-RELATED"/>
    <property type="match status" value="1"/>
</dbReference>
<keyword evidence="6 11" id="KW-0812">Transmembrane</keyword>
<feature type="transmembrane region" description="Helical" evidence="11">
    <location>
        <begin position="165"/>
        <end position="187"/>
    </location>
</feature>
<dbReference type="Pfam" id="PF02653">
    <property type="entry name" value="BPD_transp_2"/>
    <property type="match status" value="1"/>
</dbReference>
<name>A0A5Q4Z8A2_9BURK</name>
<dbReference type="RefSeq" id="WP_165185177.1">
    <property type="nucleotide sequence ID" value="NZ_LR699553.1"/>
</dbReference>
<dbReference type="Proteomes" id="UP000325811">
    <property type="component" value="Chromosome I"/>
</dbReference>
<keyword evidence="7 11" id="KW-1133">Transmembrane helix</keyword>
<evidence type="ECO:0000256" key="2">
    <source>
        <dbReference type="ARBA" id="ARBA00011262"/>
    </source>
</evidence>
<evidence type="ECO:0000256" key="10">
    <source>
        <dbReference type="ARBA" id="ARBA00039381"/>
    </source>
</evidence>
<keyword evidence="13" id="KW-1185">Reference proteome</keyword>
<evidence type="ECO:0000256" key="6">
    <source>
        <dbReference type="ARBA" id="ARBA00022692"/>
    </source>
</evidence>
<dbReference type="PANTHER" id="PTHR32196:SF71">
    <property type="entry name" value="AUTOINDUCER 2 IMPORT SYSTEM PERMEASE PROTEIN LSRD"/>
    <property type="match status" value="1"/>
</dbReference>
<dbReference type="InterPro" id="IPR001851">
    <property type="entry name" value="ABC_transp_permease"/>
</dbReference>
<dbReference type="KEGG" id="pdio:PDMSB3_1049"/>
<dbReference type="AlphaFoldDB" id="A0A5Q4Z8A2"/>
<accession>A0A5Q4Z8A2</accession>
<dbReference type="GO" id="GO:0005886">
    <property type="term" value="C:plasma membrane"/>
    <property type="evidence" value="ECO:0007669"/>
    <property type="project" value="UniProtKB-SubCell"/>
</dbReference>
<feature type="transmembrane region" description="Helical" evidence="11">
    <location>
        <begin position="72"/>
        <end position="89"/>
    </location>
</feature>
<dbReference type="GO" id="GO:0022857">
    <property type="term" value="F:transmembrane transporter activity"/>
    <property type="evidence" value="ECO:0007669"/>
    <property type="project" value="InterPro"/>
</dbReference>
<comment type="function">
    <text evidence="9">Part of the ABC transporter complex LsrABCD involved in autoinducer 2 (AI-2) import. Probably responsible for the translocation of the substrate across the membrane.</text>
</comment>
<evidence type="ECO:0000256" key="3">
    <source>
        <dbReference type="ARBA" id="ARBA00022448"/>
    </source>
</evidence>
<feature type="transmembrane region" description="Helical" evidence="11">
    <location>
        <begin position="44"/>
        <end position="65"/>
    </location>
</feature>
<feature type="transmembrane region" description="Helical" evidence="11">
    <location>
        <begin position="274"/>
        <end position="291"/>
    </location>
</feature>
<evidence type="ECO:0000256" key="11">
    <source>
        <dbReference type="SAM" id="Phobius"/>
    </source>
</evidence>
<feature type="transmembrane region" description="Helical" evidence="11">
    <location>
        <begin position="250"/>
        <end position="267"/>
    </location>
</feature>
<evidence type="ECO:0000313" key="13">
    <source>
        <dbReference type="Proteomes" id="UP000325811"/>
    </source>
</evidence>
<dbReference type="CDD" id="cd06579">
    <property type="entry name" value="TM_PBP1_transp_AraH_like"/>
    <property type="match status" value="1"/>
</dbReference>
<feature type="transmembrane region" description="Helical" evidence="11">
    <location>
        <begin position="297"/>
        <end position="316"/>
    </location>
</feature>
<comment type="subunit">
    <text evidence="2">The complex is composed of two ATP-binding proteins (LsrA), two transmembrane proteins (LsrC and LsrD) and a solute-binding protein (LsrB).</text>
</comment>
<protein>
    <recommendedName>
        <fullName evidence="10">Autoinducer 2 import system permease protein LsrD</fullName>
    </recommendedName>
</protein>
<evidence type="ECO:0000256" key="9">
    <source>
        <dbReference type="ARBA" id="ARBA00025439"/>
    </source>
</evidence>
<feature type="transmembrane region" description="Helical" evidence="11">
    <location>
        <begin position="101"/>
        <end position="121"/>
    </location>
</feature>
<evidence type="ECO:0000256" key="4">
    <source>
        <dbReference type="ARBA" id="ARBA00022475"/>
    </source>
</evidence>
<evidence type="ECO:0000256" key="1">
    <source>
        <dbReference type="ARBA" id="ARBA00004651"/>
    </source>
</evidence>
<evidence type="ECO:0000256" key="7">
    <source>
        <dbReference type="ARBA" id="ARBA00022989"/>
    </source>
</evidence>
<reference evidence="12 13" key="1">
    <citation type="submission" date="2019-08" db="EMBL/GenBank/DDBJ databases">
        <authorList>
            <person name="Herpell B J."/>
        </authorList>
    </citation>
    <scope>NUCLEOTIDE SEQUENCE [LARGE SCALE GENOMIC DNA]</scope>
    <source>
        <strain evidence="13">Msb3</strain>
    </source>
</reference>
<feature type="transmembrane region" description="Helical" evidence="11">
    <location>
        <begin position="126"/>
        <end position="145"/>
    </location>
</feature>
<keyword evidence="3" id="KW-0813">Transport</keyword>
<keyword evidence="8 11" id="KW-0472">Membrane</keyword>
<keyword evidence="4" id="KW-1003">Cell membrane</keyword>
<evidence type="ECO:0000313" key="12">
    <source>
        <dbReference type="EMBL" id="VVD27511.1"/>
    </source>
</evidence>
<dbReference type="EMBL" id="LR699553">
    <property type="protein sequence ID" value="VVD27511.1"/>
    <property type="molecule type" value="Genomic_DNA"/>
</dbReference>
<proteinExistence type="predicted"/>
<evidence type="ECO:0000256" key="5">
    <source>
        <dbReference type="ARBA" id="ARBA00022519"/>
    </source>
</evidence>
<feature type="transmembrane region" description="Helical" evidence="11">
    <location>
        <begin position="216"/>
        <end position="238"/>
    </location>
</feature>
<keyword evidence="5" id="KW-0997">Cell inner membrane</keyword>